<accession>A0A7L7Z3G2</accession>
<evidence type="ECO:0000313" key="2">
    <source>
        <dbReference type="Proteomes" id="UP000516660"/>
    </source>
</evidence>
<dbReference type="SUPFAM" id="SSF55186">
    <property type="entry name" value="ThrRS/AlaRS common domain"/>
    <property type="match status" value="1"/>
</dbReference>
<reference evidence="1 2" key="1">
    <citation type="submission" date="2020-08" db="EMBL/GenBank/DDBJ databases">
        <title>Description of Clavibacter zhangzhiyonge sp. nov., a phytopathogenic actinobacterium isolated from barley seeds, causing leaf brown spot and decline.</title>
        <authorList>
            <person name="Tian Q."/>
            <person name="Chuan J."/>
            <person name="Zhao W."/>
            <person name="Li X."/>
        </authorList>
    </citation>
    <scope>NUCLEOTIDE SEQUENCE [LARGE SCALE GENOMIC DNA]</scope>
    <source>
        <strain evidence="1 2">DM1</strain>
    </source>
</reference>
<dbReference type="KEGG" id="czh:H9X71_02330"/>
<evidence type="ECO:0000313" key="1">
    <source>
        <dbReference type="EMBL" id="QOD44211.1"/>
    </source>
</evidence>
<gene>
    <name evidence="1" type="ORF">H9X71_02330</name>
</gene>
<dbReference type="AlphaFoldDB" id="A0A7L7Z3G2"/>
<proteinExistence type="predicted"/>
<dbReference type="Gene3D" id="3.30.980.10">
    <property type="entry name" value="Threonyl-trna Synthetase, Chain A, domain 2"/>
    <property type="match status" value="1"/>
</dbReference>
<dbReference type="InterPro" id="IPR018163">
    <property type="entry name" value="Thr/Ala-tRNA-synth_IIc_edit"/>
</dbReference>
<keyword evidence="2" id="KW-1185">Reference proteome</keyword>
<dbReference type="GO" id="GO:0000166">
    <property type="term" value="F:nucleotide binding"/>
    <property type="evidence" value="ECO:0007669"/>
    <property type="project" value="InterPro"/>
</dbReference>
<keyword evidence="1" id="KW-0378">Hydrolase</keyword>
<organism evidence="1 2">
    <name type="scientific">Clavibacter zhangzhiyongii</name>
    <dbReference type="NCBI Taxonomy" id="2768071"/>
    <lineage>
        <taxon>Bacteria</taxon>
        <taxon>Bacillati</taxon>
        <taxon>Actinomycetota</taxon>
        <taxon>Actinomycetes</taxon>
        <taxon>Micrococcales</taxon>
        <taxon>Microbacteriaceae</taxon>
        <taxon>Clavibacter</taxon>
    </lineage>
</organism>
<dbReference type="EMBL" id="CP061274">
    <property type="protein sequence ID" value="QOD44211.1"/>
    <property type="molecule type" value="Genomic_DNA"/>
</dbReference>
<name>A0A7L7Z3G2_9MICO</name>
<protein>
    <submittedName>
        <fullName evidence="1">Metal-dependent hydrolase</fullName>
    </submittedName>
</protein>
<dbReference type="GO" id="GO:0016787">
    <property type="term" value="F:hydrolase activity"/>
    <property type="evidence" value="ECO:0007669"/>
    <property type="project" value="UniProtKB-KW"/>
</dbReference>
<dbReference type="RefSeq" id="WP_191148142.1">
    <property type="nucleotide sequence ID" value="NZ_CP061274.1"/>
</dbReference>
<sequence length="305" mass="31641">MTSTPAGAVALPPTRVTYPAGSVASTGTVLRVDRRDDGTLAVVLDETACHPVDAAWPDQPADRAVLRVRGAAVEVLDCEVGAVGAAADPAGGEAELHVGAGVPVKKGADGWSFVAVHLVPGDADVRTGDVAEVAVDPEHRRALSAGHTGCHLASLALDRALADAWSKDVPRDALGAPGFDALAIDTSRIGPWSSVDVYRLGKSLRKKGFVPAALLDHLDEVRARVDATLAEWIASGAAARIEREGDLLTSRRSWVCELPDGTARIPCGGTHLAGLDELASVRVDLEVEEADGAVVVRMRTTCVPA</sequence>
<dbReference type="Proteomes" id="UP000516660">
    <property type="component" value="Chromosome"/>
</dbReference>